<feature type="transmembrane region" description="Helical" evidence="1">
    <location>
        <begin position="206"/>
        <end position="226"/>
    </location>
</feature>
<feature type="transmembrane region" description="Helical" evidence="1">
    <location>
        <begin position="120"/>
        <end position="145"/>
    </location>
</feature>
<accession>A0A5C3PJ46</accession>
<feature type="domain" description="DUF6534" evidence="2">
    <location>
        <begin position="170"/>
        <end position="254"/>
    </location>
</feature>
<gene>
    <name evidence="3" type="ORF">K466DRAFT_662383</name>
</gene>
<keyword evidence="4" id="KW-1185">Reference proteome</keyword>
<protein>
    <recommendedName>
        <fullName evidence="2">DUF6534 domain-containing protein</fullName>
    </recommendedName>
</protein>
<dbReference type="PANTHER" id="PTHR40465:SF1">
    <property type="entry name" value="DUF6534 DOMAIN-CONTAINING PROTEIN"/>
    <property type="match status" value="1"/>
</dbReference>
<dbReference type="InterPro" id="IPR045339">
    <property type="entry name" value="DUF6534"/>
</dbReference>
<keyword evidence="1" id="KW-1133">Transmembrane helix</keyword>
<feature type="transmembrane region" description="Helical" evidence="1">
    <location>
        <begin position="12"/>
        <end position="35"/>
    </location>
</feature>
<evidence type="ECO:0000259" key="2">
    <source>
        <dbReference type="Pfam" id="PF20152"/>
    </source>
</evidence>
<dbReference type="STRING" id="1314778.A0A5C3PJ46"/>
<dbReference type="Proteomes" id="UP000308197">
    <property type="component" value="Unassembled WGS sequence"/>
</dbReference>
<evidence type="ECO:0000313" key="4">
    <source>
        <dbReference type="Proteomes" id="UP000308197"/>
    </source>
</evidence>
<dbReference type="EMBL" id="ML211116">
    <property type="protein sequence ID" value="TFK88358.1"/>
    <property type="molecule type" value="Genomic_DNA"/>
</dbReference>
<dbReference type="AlphaFoldDB" id="A0A5C3PJ46"/>
<evidence type="ECO:0000313" key="3">
    <source>
        <dbReference type="EMBL" id="TFK88358.1"/>
    </source>
</evidence>
<feature type="transmembrane region" description="Helical" evidence="1">
    <location>
        <begin position="55"/>
        <end position="74"/>
    </location>
</feature>
<keyword evidence="1" id="KW-0472">Membrane</keyword>
<reference evidence="3 4" key="1">
    <citation type="journal article" date="2019" name="Nat. Ecol. Evol.">
        <title>Megaphylogeny resolves global patterns of mushroom evolution.</title>
        <authorList>
            <person name="Varga T."/>
            <person name="Krizsan K."/>
            <person name="Foldi C."/>
            <person name="Dima B."/>
            <person name="Sanchez-Garcia M."/>
            <person name="Sanchez-Ramirez S."/>
            <person name="Szollosi G.J."/>
            <person name="Szarkandi J.G."/>
            <person name="Papp V."/>
            <person name="Albert L."/>
            <person name="Andreopoulos W."/>
            <person name="Angelini C."/>
            <person name="Antonin V."/>
            <person name="Barry K.W."/>
            <person name="Bougher N.L."/>
            <person name="Buchanan P."/>
            <person name="Buyck B."/>
            <person name="Bense V."/>
            <person name="Catcheside P."/>
            <person name="Chovatia M."/>
            <person name="Cooper J."/>
            <person name="Damon W."/>
            <person name="Desjardin D."/>
            <person name="Finy P."/>
            <person name="Geml J."/>
            <person name="Haridas S."/>
            <person name="Hughes K."/>
            <person name="Justo A."/>
            <person name="Karasinski D."/>
            <person name="Kautmanova I."/>
            <person name="Kiss B."/>
            <person name="Kocsube S."/>
            <person name="Kotiranta H."/>
            <person name="LaButti K.M."/>
            <person name="Lechner B.E."/>
            <person name="Liimatainen K."/>
            <person name="Lipzen A."/>
            <person name="Lukacs Z."/>
            <person name="Mihaltcheva S."/>
            <person name="Morgado L.N."/>
            <person name="Niskanen T."/>
            <person name="Noordeloos M.E."/>
            <person name="Ohm R.A."/>
            <person name="Ortiz-Santana B."/>
            <person name="Ovrebo C."/>
            <person name="Racz N."/>
            <person name="Riley R."/>
            <person name="Savchenko A."/>
            <person name="Shiryaev A."/>
            <person name="Soop K."/>
            <person name="Spirin V."/>
            <person name="Szebenyi C."/>
            <person name="Tomsovsky M."/>
            <person name="Tulloss R.E."/>
            <person name="Uehling J."/>
            <person name="Grigoriev I.V."/>
            <person name="Vagvolgyi C."/>
            <person name="Papp T."/>
            <person name="Martin F.M."/>
            <person name="Miettinen O."/>
            <person name="Hibbett D.S."/>
            <person name="Nagy L.G."/>
        </authorList>
    </citation>
    <scope>NUCLEOTIDE SEQUENCE [LARGE SCALE GENOMIC DNA]</scope>
    <source>
        <strain evidence="3 4">HHB13444</strain>
    </source>
</reference>
<organism evidence="3 4">
    <name type="scientific">Polyporus arcularius HHB13444</name>
    <dbReference type="NCBI Taxonomy" id="1314778"/>
    <lineage>
        <taxon>Eukaryota</taxon>
        <taxon>Fungi</taxon>
        <taxon>Dikarya</taxon>
        <taxon>Basidiomycota</taxon>
        <taxon>Agaricomycotina</taxon>
        <taxon>Agaricomycetes</taxon>
        <taxon>Polyporales</taxon>
        <taxon>Polyporaceae</taxon>
        <taxon>Polyporus</taxon>
    </lineage>
</organism>
<proteinExistence type="predicted"/>
<feature type="transmembrane region" description="Helical" evidence="1">
    <location>
        <begin position="86"/>
        <end position="108"/>
    </location>
</feature>
<keyword evidence="1" id="KW-0812">Transmembrane</keyword>
<dbReference type="Pfam" id="PF20152">
    <property type="entry name" value="DUF6534"/>
    <property type="match status" value="1"/>
</dbReference>
<dbReference type="PANTHER" id="PTHR40465">
    <property type="entry name" value="CHROMOSOME 1, WHOLE GENOME SHOTGUN SEQUENCE"/>
    <property type="match status" value="1"/>
</dbReference>
<evidence type="ECO:0000256" key="1">
    <source>
        <dbReference type="SAM" id="Phobius"/>
    </source>
</evidence>
<dbReference type="InParanoid" id="A0A5C3PJ46"/>
<feature type="transmembrane region" description="Helical" evidence="1">
    <location>
        <begin position="165"/>
        <end position="185"/>
    </location>
</feature>
<name>A0A5C3PJ46_9APHY</name>
<sequence length="339" mass="36877">MATSDVADVLGAMLVEICLACMLFGATTIQSFVYFQTDASAGSSRSLKSVVGSIWFLEALHTACSIQFAYAYTIKNFGNYDFMNRISWGAATTILIGAIISLLVHGFYIKRIYTLGNGSVIIPVVLAIPTLGNFACGIGSFALMFGHREWTAFRVDLPPMVTMTVGLGCAAAADFIIMLTTTYYIRLQRHKGNHPPGNWADTILTYSVNTGALTTVISILSVVLFVTEKHSLVYLGFIQMQTKLYSNSMLGTLNISAITPEATQGGVHPNTYKLNPRPSGVPQFGPRTARTDMPTPQVTIMQETVVSRDDLDYDDSDFKSSIGLAITADSPQENKKELM</sequence>